<reference evidence="3 4" key="1">
    <citation type="submission" date="2020-02" db="EMBL/GenBank/DDBJ databases">
        <authorList>
            <person name="Ferguson B K."/>
        </authorList>
    </citation>
    <scope>NUCLEOTIDE SEQUENCE [LARGE SCALE GENOMIC DNA]</scope>
</reference>
<name>A0A6H5IBL2_9HYME</name>
<evidence type="ECO:0000313" key="3">
    <source>
        <dbReference type="EMBL" id="CAB0035404.1"/>
    </source>
</evidence>
<dbReference type="InterPro" id="IPR002110">
    <property type="entry name" value="Ankyrin_rpt"/>
</dbReference>
<sequence length="194" mass="22291">MLVNLRNKVKWEIKEERHKFLYRINRSIADWTDELPNLRDIFRPEEIERLLLDSIDCLDLGEFTKFVARTGYKIEPDVDKDAEPIASRRATLVHHAARSRMDYLISDLFKIYDGSNVNYMDESGYTHFHAACEYSCADVVEKFLEFGQIDPNVLVSETSDSPLHLASGEKVVELLLRHGADPNLINKAGSTPLH</sequence>
<keyword evidence="4" id="KW-1185">Reference proteome</keyword>
<keyword evidence="1" id="KW-0677">Repeat</keyword>
<dbReference type="SUPFAM" id="SSF48403">
    <property type="entry name" value="Ankyrin repeat"/>
    <property type="match status" value="1"/>
</dbReference>
<evidence type="ECO:0000256" key="2">
    <source>
        <dbReference type="ARBA" id="ARBA00023043"/>
    </source>
</evidence>
<organism evidence="3 4">
    <name type="scientific">Trichogramma brassicae</name>
    <dbReference type="NCBI Taxonomy" id="86971"/>
    <lineage>
        <taxon>Eukaryota</taxon>
        <taxon>Metazoa</taxon>
        <taxon>Ecdysozoa</taxon>
        <taxon>Arthropoda</taxon>
        <taxon>Hexapoda</taxon>
        <taxon>Insecta</taxon>
        <taxon>Pterygota</taxon>
        <taxon>Neoptera</taxon>
        <taxon>Endopterygota</taxon>
        <taxon>Hymenoptera</taxon>
        <taxon>Apocrita</taxon>
        <taxon>Proctotrupomorpha</taxon>
        <taxon>Chalcidoidea</taxon>
        <taxon>Trichogrammatidae</taxon>
        <taxon>Trichogramma</taxon>
    </lineage>
</organism>
<protein>
    <submittedName>
        <fullName evidence="3">Uncharacterized protein</fullName>
    </submittedName>
</protein>
<dbReference type="AlphaFoldDB" id="A0A6H5IBL2"/>
<dbReference type="Pfam" id="PF12796">
    <property type="entry name" value="Ank_2"/>
    <property type="match status" value="1"/>
</dbReference>
<accession>A0A6H5IBL2</accession>
<dbReference type="OrthoDB" id="616263at2759"/>
<keyword evidence="2" id="KW-0040">ANK repeat</keyword>
<proteinExistence type="predicted"/>
<dbReference type="Gene3D" id="1.25.40.20">
    <property type="entry name" value="Ankyrin repeat-containing domain"/>
    <property type="match status" value="1"/>
</dbReference>
<dbReference type="Proteomes" id="UP000479190">
    <property type="component" value="Unassembled WGS sequence"/>
</dbReference>
<gene>
    <name evidence="3" type="ORF">TBRA_LOCUS7301</name>
</gene>
<evidence type="ECO:0000256" key="1">
    <source>
        <dbReference type="ARBA" id="ARBA00022737"/>
    </source>
</evidence>
<dbReference type="EMBL" id="CADCXV010000783">
    <property type="protein sequence ID" value="CAB0035404.1"/>
    <property type="molecule type" value="Genomic_DNA"/>
</dbReference>
<evidence type="ECO:0000313" key="4">
    <source>
        <dbReference type="Proteomes" id="UP000479190"/>
    </source>
</evidence>
<dbReference type="InterPro" id="IPR036770">
    <property type="entry name" value="Ankyrin_rpt-contain_sf"/>
</dbReference>
<dbReference type="SMART" id="SM00248">
    <property type="entry name" value="ANK"/>
    <property type="match status" value="3"/>
</dbReference>
<dbReference type="PANTHER" id="PTHR24134">
    <property type="entry name" value="ANKYRIN REPEAT-CONTAINING PROTEIN DDB_G0279043"/>
    <property type="match status" value="1"/>
</dbReference>
<dbReference type="PANTHER" id="PTHR24134:SF9">
    <property type="entry name" value="ANKYRIN REPEAT AND SOCS BOX PROTEIN 8"/>
    <property type="match status" value="1"/>
</dbReference>